<evidence type="ECO:0000313" key="3">
    <source>
        <dbReference type="Proteomes" id="UP000294664"/>
    </source>
</evidence>
<protein>
    <submittedName>
        <fullName evidence="2">Uncharacterized protein</fullName>
    </submittedName>
</protein>
<feature type="compositionally biased region" description="Low complexity" evidence="1">
    <location>
        <begin position="34"/>
        <end position="49"/>
    </location>
</feature>
<dbReference type="AlphaFoldDB" id="A0A4R3LQD9"/>
<accession>A0A4R3LQD9</accession>
<dbReference type="EMBL" id="SMAI01000012">
    <property type="protein sequence ID" value="TCT02652.1"/>
    <property type="molecule type" value="Genomic_DNA"/>
</dbReference>
<dbReference type="RefSeq" id="WP_132033761.1">
    <property type="nucleotide sequence ID" value="NZ_SMAI01000012.1"/>
</dbReference>
<keyword evidence="3" id="KW-1185">Reference proteome</keyword>
<organism evidence="2 3">
    <name type="scientific">Aquabacter spiritensis</name>
    <dbReference type="NCBI Taxonomy" id="933073"/>
    <lineage>
        <taxon>Bacteria</taxon>
        <taxon>Pseudomonadati</taxon>
        <taxon>Pseudomonadota</taxon>
        <taxon>Alphaproteobacteria</taxon>
        <taxon>Hyphomicrobiales</taxon>
        <taxon>Xanthobacteraceae</taxon>
        <taxon>Aquabacter</taxon>
    </lineage>
</organism>
<dbReference type="Proteomes" id="UP000294664">
    <property type="component" value="Unassembled WGS sequence"/>
</dbReference>
<evidence type="ECO:0000256" key="1">
    <source>
        <dbReference type="SAM" id="MobiDB-lite"/>
    </source>
</evidence>
<sequence length="62" mass="6456">MNRNALIAIVVVILLGILAYTTVFTSARVDPARPEAATPTPESAPAQTTDPVTPGNSAIQPR</sequence>
<feature type="compositionally biased region" description="Polar residues" evidence="1">
    <location>
        <begin position="50"/>
        <end position="62"/>
    </location>
</feature>
<feature type="region of interest" description="Disordered" evidence="1">
    <location>
        <begin position="29"/>
        <end position="62"/>
    </location>
</feature>
<reference evidence="2 3" key="1">
    <citation type="submission" date="2019-03" db="EMBL/GenBank/DDBJ databases">
        <title>Genomic Encyclopedia of Type Strains, Phase IV (KMG-IV): sequencing the most valuable type-strain genomes for metagenomic binning, comparative biology and taxonomic classification.</title>
        <authorList>
            <person name="Goeker M."/>
        </authorList>
    </citation>
    <scope>NUCLEOTIDE SEQUENCE [LARGE SCALE GENOMIC DNA]</scope>
    <source>
        <strain evidence="2 3">DSM 9035</strain>
    </source>
</reference>
<gene>
    <name evidence="2" type="ORF">EDC64_11287</name>
</gene>
<name>A0A4R3LQD9_9HYPH</name>
<comment type="caution">
    <text evidence="2">The sequence shown here is derived from an EMBL/GenBank/DDBJ whole genome shotgun (WGS) entry which is preliminary data.</text>
</comment>
<proteinExistence type="predicted"/>
<evidence type="ECO:0000313" key="2">
    <source>
        <dbReference type="EMBL" id="TCT02652.1"/>
    </source>
</evidence>